<reference evidence="2 3" key="1">
    <citation type="submission" date="2020-08" db="EMBL/GenBank/DDBJ databases">
        <authorList>
            <person name="Liu C."/>
            <person name="Sun Q."/>
        </authorList>
    </citation>
    <scope>NUCLEOTIDE SEQUENCE [LARGE SCALE GENOMIC DNA]</scope>
    <source>
        <strain evidence="2 3">NSJ-61</strain>
    </source>
</reference>
<evidence type="ECO:0000313" key="3">
    <source>
        <dbReference type="Proteomes" id="UP000515856"/>
    </source>
</evidence>
<feature type="transmembrane region" description="Helical" evidence="1">
    <location>
        <begin position="157"/>
        <end position="179"/>
    </location>
</feature>
<sequence>MITLYNKSSIEDVYSASSDWVATESYFVLNASPDLLKQGKKDVQKLSESLLLYSKYEQDKDWQNMYLKAMEYNSYYGQVFSYYPTDFSEYYINSDRLEQIRAKYNFPSIKSYGEILDPYANAAEMFSWPLHELTYFTELYEKNLVPMTYSHVDSTTVFLQILRNILVYATPILIILLFYNDRKEYHDMGIDKTMMVIPKARNRFIFGKVVANSLIIMMIIFGPILCFTLVLGIFDHFQNLSYPLFANKAGISSIHYSFFPNLYNLGTLQESIESGIMTNFGLTYTSINMLFNPYMDFIPLWQGILLTLILYIALIFLYVQINMFITRLIKNPNLALTINIALILALIFISPLTSMEFINSFNPLTYRDPGMNVMGTSYYPWSLGMLVIFSYNIILYLGNRIVFAKKYYG</sequence>
<feature type="transmembrane region" description="Helical" evidence="1">
    <location>
        <begin position="300"/>
        <end position="321"/>
    </location>
</feature>
<dbReference type="Proteomes" id="UP000515856">
    <property type="component" value="Chromosome"/>
</dbReference>
<dbReference type="AlphaFoldDB" id="A0A7G9GQX7"/>
<dbReference type="KEGG" id="ehn:H9Q80_04450"/>
<feature type="transmembrane region" description="Helical" evidence="1">
    <location>
        <begin position="378"/>
        <end position="398"/>
    </location>
</feature>
<proteinExistence type="predicted"/>
<dbReference type="EMBL" id="CP060636">
    <property type="protein sequence ID" value="QNM13209.1"/>
    <property type="molecule type" value="Genomic_DNA"/>
</dbReference>
<feature type="transmembrane region" description="Helical" evidence="1">
    <location>
        <begin position="333"/>
        <end position="358"/>
    </location>
</feature>
<protein>
    <submittedName>
        <fullName evidence="2">Uncharacterized protein</fullName>
    </submittedName>
</protein>
<evidence type="ECO:0000256" key="1">
    <source>
        <dbReference type="SAM" id="Phobius"/>
    </source>
</evidence>
<gene>
    <name evidence="2" type="ORF">H9Q80_04450</name>
</gene>
<evidence type="ECO:0000313" key="2">
    <source>
        <dbReference type="EMBL" id="QNM13209.1"/>
    </source>
</evidence>
<dbReference type="RefSeq" id="WP_117454393.1">
    <property type="nucleotide sequence ID" value="NZ_CP060636.1"/>
</dbReference>
<feature type="transmembrane region" description="Helical" evidence="1">
    <location>
        <begin position="209"/>
        <end position="234"/>
    </location>
</feature>
<organism evidence="2 3">
    <name type="scientific">[Eubacterium] hominis</name>
    <dbReference type="NCBI Taxonomy" id="2764325"/>
    <lineage>
        <taxon>Bacteria</taxon>
        <taxon>Bacillati</taxon>
        <taxon>Bacillota</taxon>
        <taxon>Erysipelotrichia</taxon>
        <taxon>Erysipelotrichales</taxon>
        <taxon>Erysipelotrichaceae</taxon>
        <taxon>Amedibacillus</taxon>
    </lineage>
</organism>
<keyword evidence="3" id="KW-1185">Reference proteome</keyword>
<keyword evidence="1" id="KW-0812">Transmembrane</keyword>
<name>A0A7G9GQX7_9FIRM</name>
<keyword evidence="1" id="KW-0472">Membrane</keyword>
<keyword evidence="1" id="KW-1133">Transmembrane helix</keyword>
<accession>A0A7G9GQX7</accession>